<dbReference type="EMBL" id="CP118615">
    <property type="protein sequence ID" value="WDZ82367.1"/>
    <property type="molecule type" value="Genomic_DNA"/>
</dbReference>
<feature type="compositionally biased region" description="Low complexity" evidence="1">
    <location>
        <begin position="46"/>
        <end position="61"/>
    </location>
</feature>
<evidence type="ECO:0000256" key="1">
    <source>
        <dbReference type="SAM" id="MobiDB-lite"/>
    </source>
</evidence>
<dbReference type="InterPro" id="IPR011989">
    <property type="entry name" value="ARM-like"/>
</dbReference>
<gene>
    <name evidence="2" type="ORF">PVK37_17890</name>
</gene>
<protein>
    <recommendedName>
        <fullName evidence="4">HEAT repeat-containing protein</fullName>
    </recommendedName>
</protein>
<evidence type="ECO:0000313" key="3">
    <source>
        <dbReference type="Proteomes" id="UP001219605"/>
    </source>
</evidence>
<evidence type="ECO:0008006" key="4">
    <source>
        <dbReference type="Google" id="ProtNLM"/>
    </source>
</evidence>
<dbReference type="Proteomes" id="UP001219605">
    <property type="component" value="Chromosome"/>
</dbReference>
<evidence type="ECO:0000313" key="2">
    <source>
        <dbReference type="EMBL" id="WDZ82367.1"/>
    </source>
</evidence>
<sequence>MSPDTPFPDEEWPSAPGPVAGAVRDTGGVGSGPEQDRWSGWDDDAGAAAGEEPGDGAPPSGGDDETLIEDEGEPPDPRTVLTGIGGLLGRLGGVHTGDVRVDGANAMGHGSFAIGRIIVGSGATGSDRVWREVLTADQVRDLADGYASTVTDDHLDQAMKRHPLVRLTGPEGSGRYTTACLALARRYGMHRVGVVTTTDLTGLAGADTPFTGGFGYVVTVDQGAREADGLLLAALATRAGNRGYTLVLVESTASDQRGTLPTVVHGPPVPVEVFAAQLRRHLRQRCLGGCPPDCRGDCVQSYLDAECLAQPALRAYLDGTPRPWEVVQVVAAVAARLPTGAELTRLLDRLLPGQVRRRAREILNPQGPGGGDHVRAFRLSCAVLAGHGVAAIQDAAHRLVRPGPDGPVFTTDLRAPDLDDLLGTVLAQAVLVDRTAWTRRTLRFRPAEEELRRTLLEVAWAEWAPDRLLGWFGLLARSDDPATRRAAAGAIGWAAGRDLDAALTLVDDLARDRRAGVRQAAGIALVAMAMQPALRNRVRTRISAWAQGRAYQRDTVARAYGLGLARLWPDEALAQVRLAAEFRSQRWHNSVGRALLDLHESGHTGLLLRELAGWVTSGEPELVRHAARTVRVLAERWSPAPRAHWPELLDLLRAGVVDLADLAILWRTALSLPATGYRSWRIVGYWINQADGRPEVTDACLRLLREVVTTAQLRRRLRHQVRHVWRPIMPTNRLLSAVALLAVEDVP</sequence>
<dbReference type="RefSeq" id="WP_275028599.1">
    <property type="nucleotide sequence ID" value="NZ_CP118615.1"/>
</dbReference>
<dbReference type="SUPFAM" id="SSF48371">
    <property type="entry name" value="ARM repeat"/>
    <property type="match status" value="1"/>
</dbReference>
<keyword evidence="3" id="KW-1185">Reference proteome</keyword>
<reference evidence="2 3" key="1">
    <citation type="submission" date="2023-02" db="EMBL/GenBank/DDBJ databases">
        <authorList>
            <person name="Mo P."/>
        </authorList>
    </citation>
    <scope>NUCLEOTIDE SEQUENCE [LARGE SCALE GENOMIC DNA]</scope>
    <source>
        <strain evidence="2 3">HUAS 3</strain>
    </source>
</reference>
<name>A0ABY7ZHQ8_9ACTN</name>
<organism evidence="2 3">
    <name type="scientific">Micromonospora cathayae</name>
    <dbReference type="NCBI Taxonomy" id="3028804"/>
    <lineage>
        <taxon>Bacteria</taxon>
        <taxon>Bacillati</taxon>
        <taxon>Actinomycetota</taxon>
        <taxon>Actinomycetes</taxon>
        <taxon>Micromonosporales</taxon>
        <taxon>Micromonosporaceae</taxon>
        <taxon>Micromonospora</taxon>
    </lineage>
</organism>
<proteinExistence type="predicted"/>
<feature type="region of interest" description="Disordered" evidence="1">
    <location>
        <begin position="1"/>
        <end position="77"/>
    </location>
</feature>
<dbReference type="InterPro" id="IPR016024">
    <property type="entry name" value="ARM-type_fold"/>
</dbReference>
<dbReference type="Gene3D" id="1.25.10.10">
    <property type="entry name" value="Leucine-rich Repeat Variant"/>
    <property type="match status" value="1"/>
</dbReference>
<feature type="compositionally biased region" description="Acidic residues" evidence="1">
    <location>
        <begin position="62"/>
        <end position="74"/>
    </location>
</feature>
<accession>A0ABY7ZHQ8</accession>